<feature type="transmembrane region" description="Helical" evidence="9">
    <location>
        <begin position="6"/>
        <end position="26"/>
    </location>
</feature>
<keyword evidence="5 9" id="KW-1133">Transmembrane helix</keyword>
<evidence type="ECO:0000256" key="2">
    <source>
        <dbReference type="ARBA" id="ARBA00008497"/>
    </source>
</evidence>
<dbReference type="GO" id="GO:0005886">
    <property type="term" value="C:plasma membrane"/>
    <property type="evidence" value="ECO:0007669"/>
    <property type="project" value="TreeGrafter"/>
</dbReference>
<reference evidence="10 11" key="1">
    <citation type="journal article" date="2020" name="Nature">
        <title>Six reference-quality genomes reveal evolution of bat adaptations.</title>
        <authorList>
            <person name="Jebb D."/>
            <person name="Huang Z."/>
            <person name="Pippel M."/>
            <person name="Hughes G.M."/>
            <person name="Lavrichenko K."/>
            <person name="Devanna P."/>
            <person name="Winkler S."/>
            <person name="Jermiin L.S."/>
            <person name="Skirmuntt E.C."/>
            <person name="Katzourakis A."/>
            <person name="Burkitt-Gray L."/>
            <person name="Ray D.A."/>
            <person name="Sullivan K.A.M."/>
            <person name="Roscito J.G."/>
            <person name="Kirilenko B.M."/>
            <person name="Davalos L.M."/>
            <person name="Corthals A.P."/>
            <person name="Power M.L."/>
            <person name="Jones G."/>
            <person name="Ransome R.D."/>
            <person name="Dechmann D.K.N."/>
            <person name="Locatelli A.G."/>
            <person name="Puechmaille S.J."/>
            <person name="Fedrigo O."/>
            <person name="Jarvis E.D."/>
            <person name="Hiller M."/>
            <person name="Vernes S.C."/>
            <person name="Myers E.W."/>
            <person name="Teeling E.C."/>
        </authorList>
    </citation>
    <scope>NUCLEOTIDE SEQUENCE [LARGE SCALE GENOMIC DNA]</scope>
    <source>
        <strain evidence="10">Bat1K_MPI-CBG_1</strain>
    </source>
</reference>
<gene>
    <name evidence="10" type="ORF">HJG60_010494</name>
</gene>
<comment type="subcellular location">
    <subcellularLocation>
        <location evidence="1">Membrane</location>
        <topology evidence="1">Multi-pass membrane protein</topology>
    </subcellularLocation>
</comment>
<evidence type="ECO:0000256" key="9">
    <source>
        <dbReference type="SAM" id="Phobius"/>
    </source>
</evidence>
<dbReference type="PANTHER" id="PTHR32261">
    <property type="entry name" value="CALCIUM HOMEOSTASIS MODULATOR PROTEIN"/>
    <property type="match status" value="1"/>
</dbReference>
<evidence type="ECO:0000313" key="10">
    <source>
        <dbReference type="EMBL" id="KAF6114508.1"/>
    </source>
</evidence>
<dbReference type="AlphaFoldDB" id="A0A834ANV8"/>
<dbReference type="InterPro" id="IPR029569">
    <property type="entry name" value="CALHM"/>
</dbReference>
<keyword evidence="8" id="KW-0407">Ion channel</keyword>
<keyword evidence="3" id="KW-0813">Transport</keyword>
<dbReference type="EMBL" id="JABVXQ010000004">
    <property type="protein sequence ID" value="KAF6114508.1"/>
    <property type="molecule type" value="Genomic_DNA"/>
</dbReference>
<dbReference type="GO" id="GO:1904669">
    <property type="term" value="P:ATP export"/>
    <property type="evidence" value="ECO:0007669"/>
    <property type="project" value="UniProtKB-ARBA"/>
</dbReference>
<keyword evidence="6" id="KW-0406">Ion transport</keyword>
<comment type="caution">
    <text evidence="10">The sequence shown here is derived from an EMBL/GenBank/DDBJ whole genome shotgun (WGS) entry which is preliminary data.</text>
</comment>
<evidence type="ECO:0000256" key="4">
    <source>
        <dbReference type="ARBA" id="ARBA00022692"/>
    </source>
</evidence>
<dbReference type="Pfam" id="PF14798">
    <property type="entry name" value="Ca_hom_mod"/>
    <property type="match status" value="1"/>
</dbReference>
<dbReference type="GO" id="GO:0005261">
    <property type="term" value="F:monoatomic cation channel activity"/>
    <property type="evidence" value="ECO:0007669"/>
    <property type="project" value="TreeGrafter"/>
</dbReference>
<evidence type="ECO:0008006" key="12">
    <source>
        <dbReference type="Google" id="ProtNLM"/>
    </source>
</evidence>
<sequence length="144" mass="16498">MFPIAGWILIAAVIIGLVIFVSITRCRSPVSILQLKFWKIYLAQERKIFENQATEHATKLAENNVKCFFECSRQKGEYKTPSMKDWKQISALYTFSPEELHYSTVHKFVNREENADGNESSEGKTMVSALHFVDSFALNTTLDL</sequence>
<protein>
    <recommendedName>
        <fullName evidence="12">Calcium homeostasis modulator protein 6</fullName>
    </recommendedName>
</protein>
<evidence type="ECO:0000256" key="7">
    <source>
        <dbReference type="ARBA" id="ARBA00023136"/>
    </source>
</evidence>
<evidence type="ECO:0000256" key="3">
    <source>
        <dbReference type="ARBA" id="ARBA00022448"/>
    </source>
</evidence>
<dbReference type="PANTHER" id="PTHR32261:SF4">
    <property type="entry name" value="CALCIUM HOMEOSTASIS MODULATOR PROTEIN 6"/>
    <property type="match status" value="1"/>
</dbReference>
<evidence type="ECO:0000256" key="6">
    <source>
        <dbReference type="ARBA" id="ARBA00023065"/>
    </source>
</evidence>
<evidence type="ECO:0000256" key="5">
    <source>
        <dbReference type="ARBA" id="ARBA00022989"/>
    </source>
</evidence>
<accession>A0A834ANV8</accession>
<organism evidence="10 11">
    <name type="scientific">Phyllostomus discolor</name>
    <name type="common">pale spear-nosed bat</name>
    <dbReference type="NCBI Taxonomy" id="89673"/>
    <lineage>
        <taxon>Eukaryota</taxon>
        <taxon>Metazoa</taxon>
        <taxon>Chordata</taxon>
        <taxon>Craniata</taxon>
        <taxon>Vertebrata</taxon>
        <taxon>Euteleostomi</taxon>
        <taxon>Mammalia</taxon>
        <taxon>Eutheria</taxon>
        <taxon>Laurasiatheria</taxon>
        <taxon>Chiroptera</taxon>
        <taxon>Yangochiroptera</taxon>
        <taxon>Phyllostomidae</taxon>
        <taxon>Phyllostominae</taxon>
        <taxon>Phyllostomus</taxon>
    </lineage>
</organism>
<name>A0A834ANV8_9CHIR</name>
<evidence type="ECO:0000256" key="1">
    <source>
        <dbReference type="ARBA" id="ARBA00004141"/>
    </source>
</evidence>
<dbReference type="Proteomes" id="UP000664940">
    <property type="component" value="Unassembled WGS sequence"/>
</dbReference>
<keyword evidence="7 9" id="KW-0472">Membrane</keyword>
<evidence type="ECO:0000256" key="8">
    <source>
        <dbReference type="ARBA" id="ARBA00023303"/>
    </source>
</evidence>
<comment type="similarity">
    <text evidence="2">Belongs to the CALHM family.</text>
</comment>
<keyword evidence="4 9" id="KW-0812">Transmembrane</keyword>
<evidence type="ECO:0000313" key="11">
    <source>
        <dbReference type="Proteomes" id="UP000664940"/>
    </source>
</evidence>
<proteinExistence type="inferred from homology"/>